<dbReference type="PIRSF" id="PIRSF006268">
    <property type="entry name" value="ApbE"/>
    <property type="match status" value="1"/>
</dbReference>
<proteinExistence type="inferred from homology"/>
<feature type="signal peptide" evidence="12">
    <location>
        <begin position="1"/>
        <end position="22"/>
    </location>
</feature>
<name>A0A414SSM3_9FIRM</name>
<evidence type="ECO:0000256" key="1">
    <source>
        <dbReference type="ARBA" id="ARBA00011955"/>
    </source>
</evidence>
<dbReference type="RefSeq" id="WP_118772998.1">
    <property type="nucleotide sequence ID" value="NZ_QRID01000034.1"/>
</dbReference>
<dbReference type="EC" id="2.7.1.180" evidence="1 10"/>
<evidence type="ECO:0000256" key="8">
    <source>
        <dbReference type="ARBA" id="ARBA00031306"/>
    </source>
</evidence>
<dbReference type="PROSITE" id="PS51257">
    <property type="entry name" value="PROKAR_LIPOPROTEIN"/>
    <property type="match status" value="1"/>
</dbReference>
<comment type="similarity">
    <text evidence="10 12">Belongs to the ApbE family.</text>
</comment>
<comment type="cofactor">
    <cofactor evidence="11">
        <name>Mg(2+)</name>
        <dbReference type="ChEBI" id="CHEBI:18420"/>
    </cofactor>
    <cofactor evidence="11">
        <name>Mn(2+)</name>
        <dbReference type="ChEBI" id="CHEBI:29035"/>
    </cofactor>
    <text evidence="11">Magnesium. Can also use manganese.</text>
</comment>
<evidence type="ECO:0000256" key="11">
    <source>
        <dbReference type="PIRSR" id="PIRSR006268-2"/>
    </source>
</evidence>
<keyword evidence="3 10" id="KW-0285">Flavoprotein</keyword>
<feature type="binding site" evidence="11">
    <location>
        <position position="287"/>
    </location>
    <ligand>
        <name>Mg(2+)</name>
        <dbReference type="ChEBI" id="CHEBI:18420"/>
    </ligand>
</feature>
<evidence type="ECO:0000256" key="9">
    <source>
        <dbReference type="ARBA" id="ARBA00048540"/>
    </source>
</evidence>
<keyword evidence="5 10" id="KW-0479">Metal-binding</keyword>
<evidence type="ECO:0000256" key="6">
    <source>
        <dbReference type="ARBA" id="ARBA00022827"/>
    </source>
</evidence>
<feature type="binding site" evidence="11">
    <location>
        <position position="291"/>
    </location>
    <ligand>
        <name>Mg(2+)</name>
        <dbReference type="ChEBI" id="CHEBI:18420"/>
    </ligand>
</feature>
<feature type="chain" id="PRO_5039761729" description="FAD:protein FMN transferase" evidence="12">
    <location>
        <begin position="23"/>
        <end position="346"/>
    </location>
</feature>
<evidence type="ECO:0000256" key="4">
    <source>
        <dbReference type="ARBA" id="ARBA00022679"/>
    </source>
</evidence>
<dbReference type="GO" id="GO:0046872">
    <property type="term" value="F:metal ion binding"/>
    <property type="evidence" value="ECO:0007669"/>
    <property type="project" value="UniProtKB-UniRule"/>
</dbReference>
<organism evidence="13 14">
    <name type="scientific">Roseburia intestinalis</name>
    <dbReference type="NCBI Taxonomy" id="166486"/>
    <lineage>
        <taxon>Bacteria</taxon>
        <taxon>Bacillati</taxon>
        <taxon>Bacillota</taxon>
        <taxon>Clostridia</taxon>
        <taxon>Lachnospirales</taxon>
        <taxon>Lachnospiraceae</taxon>
        <taxon>Roseburia</taxon>
    </lineage>
</organism>
<comment type="caution">
    <text evidence="13">The sequence shown here is derived from an EMBL/GenBank/DDBJ whole genome shotgun (WGS) entry which is preliminary data.</text>
</comment>
<dbReference type="GO" id="GO:0016740">
    <property type="term" value="F:transferase activity"/>
    <property type="evidence" value="ECO:0007669"/>
    <property type="project" value="UniProtKB-UniRule"/>
</dbReference>
<evidence type="ECO:0000256" key="10">
    <source>
        <dbReference type="PIRNR" id="PIRNR006268"/>
    </source>
</evidence>
<keyword evidence="6 10" id="KW-0274">FAD</keyword>
<dbReference type="SUPFAM" id="SSF143631">
    <property type="entry name" value="ApbE-like"/>
    <property type="match status" value="1"/>
</dbReference>
<feature type="binding site" evidence="11">
    <location>
        <position position="174"/>
    </location>
    <ligand>
        <name>Mg(2+)</name>
        <dbReference type="ChEBI" id="CHEBI:18420"/>
    </ligand>
</feature>
<keyword evidence="12" id="KW-0997">Cell inner membrane</keyword>
<comment type="subcellular location">
    <subcellularLocation>
        <location evidence="12">Cell inner membrane</location>
        <topology evidence="12">Lipid-anchor</topology>
        <orientation evidence="12">Periplasmic side</orientation>
    </subcellularLocation>
</comment>
<evidence type="ECO:0000256" key="7">
    <source>
        <dbReference type="ARBA" id="ARBA00022842"/>
    </source>
</evidence>
<dbReference type="EMBL" id="QRID01000034">
    <property type="protein sequence ID" value="RHG24150.1"/>
    <property type="molecule type" value="Genomic_DNA"/>
</dbReference>
<reference evidence="13 14" key="1">
    <citation type="submission" date="2018-08" db="EMBL/GenBank/DDBJ databases">
        <title>A genome reference for cultivated species of the human gut microbiota.</title>
        <authorList>
            <person name="Zou Y."/>
            <person name="Xue W."/>
            <person name="Luo G."/>
        </authorList>
    </citation>
    <scope>NUCLEOTIDE SEQUENCE [LARGE SCALE GENOMIC DNA]</scope>
    <source>
        <strain evidence="13 14">AM22-21LB</strain>
    </source>
</reference>
<evidence type="ECO:0000256" key="3">
    <source>
        <dbReference type="ARBA" id="ARBA00022630"/>
    </source>
</evidence>
<evidence type="ECO:0000256" key="5">
    <source>
        <dbReference type="ARBA" id="ARBA00022723"/>
    </source>
</evidence>
<dbReference type="GO" id="GO:0005886">
    <property type="term" value="C:plasma membrane"/>
    <property type="evidence" value="ECO:0007669"/>
    <property type="project" value="UniProtKB-SubCell"/>
</dbReference>
<keyword evidence="12" id="KW-0732">Signal</keyword>
<dbReference type="PANTHER" id="PTHR30040:SF2">
    <property type="entry name" value="FAD:PROTEIN FMN TRANSFERASE"/>
    <property type="match status" value="1"/>
</dbReference>
<keyword evidence="12" id="KW-0449">Lipoprotein</keyword>
<dbReference type="AlphaFoldDB" id="A0A414SSM3"/>
<dbReference type="Gene3D" id="3.10.520.10">
    <property type="entry name" value="ApbE-like domains"/>
    <property type="match status" value="1"/>
</dbReference>
<dbReference type="PANTHER" id="PTHR30040">
    <property type="entry name" value="THIAMINE BIOSYNTHESIS LIPOPROTEIN APBE"/>
    <property type="match status" value="1"/>
</dbReference>
<keyword evidence="4 10" id="KW-0808">Transferase</keyword>
<comment type="function">
    <text evidence="12">Flavin transferase that catalyzes the transfer of the FMN moiety of FAD and its covalent binding to the hydroxyl group of a threonine residue in a target flavoprotein.</text>
</comment>
<evidence type="ECO:0000256" key="2">
    <source>
        <dbReference type="ARBA" id="ARBA00016337"/>
    </source>
</evidence>
<keyword evidence="12" id="KW-0472">Membrane</keyword>
<dbReference type="InterPro" id="IPR003374">
    <property type="entry name" value="ApbE-like_sf"/>
</dbReference>
<evidence type="ECO:0000313" key="13">
    <source>
        <dbReference type="EMBL" id="RHG24150.1"/>
    </source>
</evidence>
<gene>
    <name evidence="13" type="ORF">DW264_18415</name>
</gene>
<comment type="catalytic activity">
    <reaction evidence="9 10 12">
        <text>L-threonyl-[protein] + FAD = FMN-L-threonyl-[protein] + AMP + H(+)</text>
        <dbReference type="Rhea" id="RHEA:36847"/>
        <dbReference type="Rhea" id="RHEA-COMP:11060"/>
        <dbReference type="Rhea" id="RHEA-COMP:11061"/>
        <dbReference type="ChEBI" id="CHEBI:15378"/>
        <dbReference type="ChEBI" id="CHEBI:30013"/>
        <dbReference type="ChEBI" id="CHEBI:57692"/>
        <dbReference type="ChEBI" id="CHEBI:74257"/>
        <dbReference type="ChEBI" id="CHEBI:456215"/>
        <dbReference type="EC" id="2.7.1.180"/>
    </reaction>
</comment>
<accession>A0A414SSM3</accession>
<dbReference type="Pfam" id="PF02424">
    <property type="entry name" value="ApbE"/>
    <property type="match status" value="1"/>
</dbReference>
<sequence length="346" mass="37946">MSEGKVKRKIIFLIFAAVMVVAGGCGTDGGDTEASRDLFAMDTYMTVTAYGKGATEAVDQAADEISRLDQLLSTGNEDSEIYKINQSGDGILSEETAYLVERSLDLYETTDGAFDIAIYPVMKAWGFTDDNFRVPGADELKDLLTLTDASDISYDKETSQIAFKKDGMQIDFGGIAKGYTSARIMDIFRACGIKSGLVNLGGNVQALGTKKDGSSWRVAVQDPQDTDQYLRVLSIQDKAVITSGGYERYFEQDGRTYHHIIDPKTGYPVENGLISVSIVTADGTLADGLSTSVFIMGKEAATEYWRNHSDEFDMILMTDDREIYVTEGIADSFESEMDTKIIEKKV</sequence>
<evidence type="ECO:0000256" key="12">
    <source>
        <dbReference type="RuleBase" id="RU363002"/>
    </source>
</evidence>
<dbReference type="Proteomes" id="UP000284051">
    <property type="component" value="Unassembled WGS sequence"/>
</dbReference>
<keyword evidence="12" id="KW-1003">Cell membrane</keyword>
<protein>
    <recommendedName>
        <fullName evidence="2 10">FAD:protein FMN transferase</fullName>
        <ecNumber evidence="1 10">2.7.1.180</ecNumber>
    </recommendedName>
    <alternativeName>
        <fullName evidence="8 10">Flavin transferase</fullName>
    </alternativeName>
</protein>
<keyword evidence="7 10" id="KW-0460">Magnesium</keyword>
<dbReference type="InterPro" id="IPR024932">
    <property type="entry name" value="ApbE"/>
</dbReference>
<evidence type="ECO:0000313" key="14">
    <source>
        <dbReference type="Proteomes" id="UP000284051"/>
    </source>
</evidence>